<dbReference type="OrthoDB" id="7065744at2"/>
<reference evidence="3" key="1">
    <citation type="submission" date="2015-11" db="EMBL/GenBank/DDBJ databases">
        <authorList>
            <person name="Blom J."/>
        </authorList>
    </citation>
    <scope>NUCLEOTIDE SEQUENCE [LARGE SCALE GENOMIC DNA]</scope>
</reference>
<dbReference type="InterPro" id="IPR005590">
    <property type="entry name" value="DUF333"/>
</dbReference>
<gene>
    <name evidence="2" type="ORF">EM595_1893</name>
</gene>
<evidence type="ECO:0000313" key="2">
    <source>
        <dbReference type="EMBL" id="CUU24127.1"/>
    </source>
</evidence>
<organism evidence="2 3">
    <name type="scientific">Duffyella gerundensis</name>
    <dbReference type="NCBI Taxonomy" id="1619313"/>
    <lineage>
        <taxon>Bacteria</taxon>
        <taxon>Pseudomonadati</taxon>
        <taxon>Pseudomonadota</taxon>
        <taxon>Gammaproteobacteria</taxon>
        <taxon>Enterobacterales</taxon>
        <taxon>Erwiniaceae</taxon>
        <taxon>Duffyella</taxon>
    </lineage>
</organism>
<sequence>MKAAITLLVGAALLLSGCSSDVDNDNEPPQQATAAHIQPSVVMSSLAETNCNSAGGTLAFSHQLDGSRVGMCQLANGRRCDEGALVGGRCAR</sequence>
<dbReference type="RefSeq" id="WP_067430834.1">
    <property type="nucleotide sequence ID" value="NZ_CP073262.1"/>
</dbReference>
<dbReference type="PROSITE" id="PS51257">
    <property type="entry name" value="PROKAR_LIPOPROTEIN"/>
    <property type="match status" value="1"/>
</dbReference>
<keyword evidence="1" id="KW-0732">Signal</keyword>
<dbReference type="PANTHER" id="PTHR38008">
    <property type="entry name" value="HEMOLYSIN-RELATED"/>
    <property type="match status" value="1"/>
</dbReference>
<dbReference type="PATRIC" id="fig|1619313.3.peg.1966"/>
<dbReference type="EMBL" id="LN907827">
    <property type="protein sequence ID" value="CUU24127.1"/>
    <property type="molecule type" value="Genomic_DNA"/>
</dbReference>
<dbReference type="GeneID" id="84613085"/>
<dbReference type="AlphaFoldDB" id="A0A0U5L2M9"/>
<dbReference type="PANTHER" id="PTHR38008:SF1">
    <property type="entry name" value="DUF333 DOMAIN-CONTAINING PROTEIN"/>
    <property type="match status" value="1"/>
</dbReference>
<protein>
    <submittedName>
        <fullName evidence="2">Putative secreted protein</fullName>
    </submittedName>
</protein>
<evidence type="ECO:0000313" key="3">
    <source>
        <dbReference type="Proteomes" id="UP000059419"/>
    </source>
</evidence>
<dbReference type="Pfam" id="PF03891">
    <property type="entry name" value="DUF333"/>
    <property type="match status" value="1"/>
</dbReference>
<keyword evidence="3" id="KW-1185">Reference proteome</keyword>
<name>A0A0U5L2M9_9GAMM</name>
<feature type="chain" id="PRO_5006861022" evidence="1">
    <location>
        <begin position="22"/>
        <end position="92"/>
    </location>
</feature>
<proteinExistence type="predicted"/>
<feature type="signal peptide" evidence="1">
    <location>
        <begin position="1"/>
        <end position="21"/>
    </location>
</feature>
<dbReference type="Proteomes" id="UP000059419">
    <property type="component" value="Chromosome 1"/>
</dbReference>
<accession>A0A0U5L2M9</accession>
<evidence type="ECO:0000256" key="1">
    <source>
        <dbReference type="SAM" id="SignalP"/>
    </source>
</evidence>
<dbReference type="KEGG" id="ege:EM595_1893"/>